<evidence type="ECO:0000259" key="9">
    <source>
        <dbReference type="SMART" id="SM00849"/>
    </source>
</evidence>
<dbReference type="InterPro" id="IPR001279">
    <property type="entry name" value="Metallo-B-lactamas"/>
</dbReference>
<sequence>MIDPRAASAAIEAANARVAETLPFSDDADFTEAKRGFVAALEPGLVADSDGKVLWNNDSYAFLDEDCPPTVNPSLWRQSKLVAKQGLFAVTDSIYQIRGLDLSNMTLIEGDTGIIVIDPLISRETAAAGLALYREHRGDRPVVAVIYTHSHIDHFGGVKGVTTDDDVAAGRCVIVAPTGLVEHAVEENVYAGTAMARRAAYMYGAALPRGPRGSVGAGLGQTTSTGTPTLISPTVSISKTGHTETIDGVRIEFQMTPGTEAPSEMNFYFPDLRALCMAENATHTLHNLLTLRGALVRDPHVWSAYLTESINRYASRSDVLFASHHWPTWGTERLTEFLSLQRDLYGYLHDQTLRRINQGWTGLEIAESIELPTALAQAWHTHGYYGSVSHNVKAIYQRYMGWFDGNPAHLWEHPPVESAKRHVEFMGGSAEVLRKARESYERGDFRWVAQVVNYVVFAEPDNVEAKNLQADTFEQLGYGAENGTWRNFYLTGAYELRNGSVGTPTVAAAPDITAALSVSQVFDAVSLRVDGVRAAGSHIVVDWNITDENIVHRTELSNGVLIHFDVEGGSADAGSVDAMFSLSRRDLLGVLLGGVDLGAEIANGTISVSGDPAKLAELAGYLDEPDPNFAIVTPT</sequence>
<dbReference type="Gene3D" id="3.30.1050.10">
    <property type="entry name" value="SCP2 sterol-binding domain"/>
    <property type="match status" value="1"/>
</dbReference>
<dbReference type="InterPro" id="IPR052195">
    <property type="entry name" value="Bact_Alkyl/Aryl-Sulfatase"/>
</dbReference>
<dbReference type="AlphaFoldDB" id="A0A2A5JBW7"/>
<proteinExistence type="inferred from homology"/>
<evidence type="ECO:0000256" key="5">
    <source>
        <dbReference type="ARBA" id="ARBA00033751"/>
    </source>
</evidence>
<evidence type="ECO:0000256" key="2">
    <source>
        <dbReference type="ARBA" id="ARBA00022723"/>
    </source>
</evidence>
<gene>
    <name evidence="10" type="ORF">CHR55_12465</name>
</gene>
<dbReference type="CDD" id="cd07710">
    <property type="entry name" value="arylsulfatase_Sdsa1-like_MBL-fold"/>
    <property type="match status" value="1"/>
</dbReference>
<dbReference type="GO" id="GO:0018741">
    <property type="term" value="F:linear primary-alkylsulfatase activity"/>
    <property type="evidence" value="ECO:0007669"/>
    <property type="project" value="UniProtKB-EC"/>
</dbReference>
<dbReference type="GO" id="GO:0046983">
    <property type="term" value="F:protein dimerization activity"/>
    <property type="evidence" value="ECO:0007669"/>
    <property type="project" value="InterPro"/>
</dbReference>
<dbReference type="InterPro" id="IPR036527">
    <property type="entry name" value="SCP2_sterol-bd_dom_sf"/>
</dbReference>
<evidence type="ECO:0000256" key="1">
    <source>
        <dbReference type="ARBA" id="ARBA00001947"/>
    </source>
</evidence>
<evidence type="ECO:0000256" key="3">
    <source>
        <dbReference type="ARBA" id="ARBA00022801"/>
    </source>
</evidence>
<dbReference type="Gene3D" id="1.25.40.880">
    <property type="entry name" value="Alkyl sulfatase, dimerisation domain"/>
    <property type="match status" value="1"/>
</dbReference>
<dbReference type="InterPro" id="IPR044097">
    <property type="entry name" value="Bds1/SdsA1_MBL-fold"/>
</dbReference>
<dbReference type="PANTHER" id="PTHR43223:SF1">
    <property type="entry name" value="ALKYL_ARYL-SULFATASE BDS1"/>
    <property type="match status" value="1"/>
</dbReference>
<keyword evidence="2" id="KW-0479">Metal-binding</keyword>
<protein>
    <recommendedName>
        <fullName evidence="7">Linear primary-alkylsulfatase</fullName>
        <ecNumber evidence="6">3.1.6.21</ecNumber>
    </recommendedName>
    <alternativeName>
        <fullName evidence="8">Type III linear primary-alkylsulfatase</fullName>
    </alternativeName>
</protein>
<dbReference type="InterPro" id="IPR038536">
    <property type="entry name" value="Alkyl/aryl-sulf_dimr_sf"/>
</dbReference>
<dbReference type="Gene3D" id="3.60.15.30">
    <property type="entry name" value="Metallo-beta-lactamase domain"/>
    <property type="match status" value="1"/>
</dbReference>
<dbReference type="Pfam" id="PF14863">
    <property type="entry name" value="Alkyl_sulf_dimr"/>
    <property type="match status" value="1"/>
</dbReference>
<evidence type="ECO:0000256" key="7">
    <source>
        <dbReference type="ARBA" id="ARBA00068034"/>
    </source>
</evidence>
<comment type="cofactor">
    <cofactor evidence="1">
        <name>Zn(2+)</name>
        <dbReference type="ChEBI" id="CHEBI:29105"/>
    </cofactor>
</comment>
<evidence type="ECO:0000256" key="6">
    <source>
        <dbReference type="ARBA" id="ARBA00066568"/>
    </source>
</evidence>
<dbReference type="Proteomes" id="UP000230886">
    <property type="component" value="Unassembled WGS sequence"/>
</dbReference>
<keyword evidence="4" id="KW-0862">Zinc</keyword>
<evidence type="ECO:0000313" key="11">
    <source>
        <dbReference type="Proteomes" id="UP000230886"/>
    </source>
</evidence>
<dbReference type="Pfam" id="PF14864">
    <property type="entry name" value="Alkyl_sulf_C"/>
    <property type="match status" value="1"/>
</dbReference>
<dbReference type="FunFam" id="3.60.15.30:FF:000001">
    <property type="entry name" value="Alkyl/aryl-sulfatase BDS1"/>
    <property type="match status" value="1"/>
</dbReference>
<comment type="similarity">
    <text evidence="5">Belongs to the metallo-beta-lactamase superfamily. Type III sulfatase family.</text>
</comment>
<dbReference type="Pfam" id="PF00753">
    <property type="entry name" value="Lactamase_B"/>
    <property type="match status" value="1"/>
</dbReference>
<dbReference type="FunFam" id="1.25.40.880:FF:000001">
    <property type="entry name" value="SDS hydrolase SdsA1"/>
    <property type="match status" value="1"/>
</dbReference>
<evidence type="ECO:0000313" key="10">
    <source>
        <dbReference type="EMBL" id="PCK27033.1"/>
    </source>
</evidence>
<dbReference type="GO" id="GO:0018909">
    <property type="term" value="P:dodecyl sulfate metabolic process"/>
    <property type="evidence" value="ECO:0007669"/>
    <property type="project" value="InterPro"/>
</dbReference>
<dbReference type="EMBL" id="NOVD01000006">
    <property type="protein sequence ID" value="PCK27033.1"/>
    <property type="molecule type" value="Genomic_DNA"/>
</dbReference>
<dbReference type="InterPro" id="IPR029229">
    <property type="entry name" value="Alkyl_sulf_C"/>
</dbReference>
<feature type="domain" description="Metallo-beta-lactamase" evidence="9">
    <location>
        <begin position="102"/>
        <end position="324"/>
    </location>
</feature>
<evidence type="ECO:0000256" key="8">
    <source>
        <dbReference type="ARBA" id="ARBA00075789"/>
    </source>
</evidence>
<dbReference type="RefSeq" id="WP_099697536.1">
    <property type="nucleotide sequence ID" value="NZ_NOVD01000006.1"/>
</dbReference>
<comment type="caution">
    <text evidence="10">The sequence shown here is derived from an EMBL/GenBank/DDBJ whole genome shotgun (WGS) entry which is preliminary data.</text>
</comment>
<dbReference type="PANTHER" id="PTHR43223">
    <property type="entry name" value="ALKYL/ARYL-SULFATASE"/>
    <property type="match status" value="1"/>
</dbReference>
<keyword evidence="3" id="KW-0378">Hydrolase</keyword>
<organism evidence="10 11">
    <name type="scientific">Rhodococcus qingshengii</name>
    <dbReference type="NCBI Taxonomy" id="334542"/>
    <lineage>
        <taxon>Bacteria</taxon>
        <taxon>Bacillati</taxon>
        <taxon>Actinomycetota</taxon>
        <taxon>Actinomycetes</taxon>
        <taxon>Mycobacteriales</taxon>
        <taxon>Nocardiaceae</taxon>
        <taxon>Rhodococcus</taxon>
        <taxon>Rhodococcus erythropolis group</taxon>
    </lineage>
</organism>
<dbReference type="SMART" id="SM00849">
    <property type="entry name" value="Lactamase_B"/>
    <property type="match status" value="1"/>
</dbReference>
<dbReference type="EC" id="3.1.6.21" evidence="6"/>
<dbReference type="InterPro" id="IPR029228">
    <property type="entry name" value="Alkyl_sulf_dimr"/>
</dbReference>
<reference evidence="10 11" key="1">
    <citation type="submission" date="2017-07" db="EMBL/GenBank/DDBJ databases">
        <title>Draft sequence of Rhodococcus enclensis 23b-28.</title>
        <authorList>
            <person name="Besaury L."/>
            <person name="Sancelme M."/>
            <person name="Amato P."/>
            <person name="Lallement A."/>
            <person name="Delort A.-M."/>
        </authorList>
    </citation>
    <scope>NUCLEOTIDE SEQUENCE [LARGE SCALE GENOMIC DNA]</scope>
    <source>
        <strain evidence="10 11">23b-28</strain>
    </source>
</reference>
<dbReference type="SUPFAM" id="SSF56281">
    <property type="entry name" value="Metallo-hydrolase/oxidoreductase"/>
    <property type="match status" value="1"/>
</dbReference>
<dbReference type="SUPFAM" id="SSF55718">
    <property type="entry name" value="SCP-like"/>
    <property type="match status" value="1"/>
</dbReference>
<dbReference type="InterPro" id="IPR036866">
    <property type="entry name" value="RibonucZ/Hydroxyglut_hydro"/>
</dbReference>
<evidence type="ECO:0000256" key="4">
    <source>
        <dbReference type="ARBA" id="ARBA00022833"/>
    </source>
</evidence>
<name>A0A2A5JBW7_RHOSG</name>
<accession>A0A2A5JBW7</accession>
<dbReference type="GO" id="GO:0046872">
    <property type="term" value="F:metal ion binding"/>
    <property type="evidence" value="ECO:0007669"/>
    <property type="project" value="UniProtKB-KW"/>
</dbReference>